<proteinExistence type="predicted"/>
<sequence length="29" mass="3150">MDLFVRRSSVVTKKAAVCSDQPQATQIGL</sequence>
<gene>
    <name evidence="1" type="ORF">CDAR_464721</name>
</gene>
<dbReference type="AlphaFoldDB" id="A0AAV4UQ46"/>
<reference evidence="1 2" key="1">
    <citation type="submission" date="2021-06" db="EMBL/GenBank/DDBJ databases">
        <title>Caerostris darwini draft genome.</title>
        <authorList>
            <person name="Kono N."/>
            <person name="Arakawa K."/>
        </authorList>
    </citation>
    <scope>NUCLEOTIDE SEQUENCE [LARGE SCALE GENOMIC DNA]</scope>
</reference>
<comment type="caution">
    <text evidence="1">The sequence shown here is derived from an EMBL/GenBank/DDBJ whole genome shotgun (WGS) entry which is preliminary data.</text>
</comment>
<feature type="non-terminal residue" evidence="1">
    <location>
        <position position="29"/>
    </location>
</feature>
<keyword evidence="2" id="KW-1185">Reference proteome</keyword>
<dbReference type="Proteomes" id="UP001054837">
    <property type="component" value="Unassembled WGS sequence"/>
</dbReference>
<accession>A0AAV4UQ46</accession>
<dbReference type="EMBL" id="BPLQ01011734">
    <property type="protein sequence ID" value="GIY60011.1"/>
    <property type="molecule type" value="Genomic_DNA"/>
</dbReference>
<protein>
    <submittedName>
        <fullName evidence="1">Uncharacterized protein</fullName>
    </submittedName>
</protein>
<name>A0AAV4UQ46_9ARAC</name>
<organism evidence="1 2">
    <name type="scientific">Caerostris darwini</name>
    <dbReference type="NCBI Taxonomy" id="1538125"/>
    <lineage>
        <taxon>Eukaryota</taxon>
        <taxon>Metazoa</taxon>
        <taxon>Ecdysozoa</taxon>
        <taxon>Arthropoda</taxon>
        <taxon>Chelicerata</taxon>
        <taxon>Arachnida</taxon>
        <taxon>Araneae</taxon>
        <taxon>Araneomorphae</taxon>
        <taxon>Entelegynae</taxon>
        <taxon>Araneoidea</taxon>
        <taxon>Araneidae</taxon>
        <taxon>Caerostris</taxon>
    </lineage>
</organism>
<evidence type="ECO:0000313" key="1">
    <source>
        <dbReference type="EMBL" id="GIY60011.1"/>
    </source>
</evidence>
<evidence type="ECO:0000313" key="2">
    <source>
        <dbReference type="Proteomes" id="UP001054837"/>
    </source>
</evidence>